<comment type="caution">
    <text evidence="2">The sequence shown here is derived from an EMBL/GenBank/DDBJ whole genome shotgun (WGS) entry which is preliminary data.</text>
</comment>
<gene>
    <name evidence="2" type="ORF">GCM10010326_63610</name>
</gene>
<feature type="domain" description="HTH cro/C1-type" evidence="1">
    <location>
        <begin position="122"/>
        <end position="177"/>
    </location>
</feature>
<organism evidence="2 3">
    <name type="scientific">Streptomyces xanthochromogenes</name>
    <dbReference type="NCBI Taxonomy" id="67384"/>
    <lineage>
        <taxon>Bacteria</taxon>
        <taxon>Bacillati</taxon>
        <taxon>Actinomycetota</taxon>
        <taxon>Actinomycetes</taxon>
        <taxon>Kitasatosporales</taxon>
        <taxon>Streptomycetaceae</taxon>
        <taxon>Streptomyces</taxon>
    </lineage>
</organism>
<name>A0ABQ3AKM0_9ACTN</name>
<dbReference type="Pfam" id="PF13560">
    <property type="entry name" value="HTH_31"/>
    <property type="match status" value="1"/>
</dbReference>
<dbReference type="CDD" id="cd00093">
    <property type="entry name" value="HTH_XRE"/>
    <property type="match status" value="1"/>
</dbReference>
<dbReference type="GO" id="GO:0003677">
    <property type="term" value="F:DNA binding"/>
    <property type="evidence" value="ECO:0007669"/>
    <property type="project" value="UniProtKB-KW"/>
</dbReference>
<dbReference type="EMBL" id="BMUU01000014">
    <property type="protein sequence ID" value="GGY60140.1"/>
    <property type="molecule type" value="Genomic_DNA"/>
</dbReference>
<dbReference type="SUPFAM" id="SSF47413">
    <property type="entry name" value="lambda repressor-like DNA-binding domains"/>
    <property type="match status" value="1"/>
</dbReference>
<dbReference type="InterPro" id="IPR010982">
    <property type="entry name" value="Lambda_DNA-bd_dom_sf"/>
</dbReference>
<evidence type="ECO:0000313" key="2">
    <source>
        <dbReference type="EMBL" id="GGY60140.1"/>
    </source>
</evidence>
<dbReference type="SMART" id="SM00530">
    <property type="entry name" value="HTH_XRE"/>
    <property type="match status" value="2"/>
</dbReference>
<evidence type="ECO:0000313" key="3">
    <source>
        <dbReference type="Proteomes" id="UP000600946"/>
    </source>
</evidence>
<protein>
    <submittedName>
        <fullName evidence="2">DNA-binding protein</fullName>
    </submittedName>
</protein>
<proteinExistence type="predicted"/>
<dbReference type="PROSITE" id="PS50943">
    <property type="entry name" value="HTH_CROC1"/>
    <property type="match status" value="1"/>
</dbReference>
<keyword evidence="3" id="KW-1185">Reference proteome</keyword>
<evidence type="ECO:0000259" key="1">
    <source>
        <dbReference type="PROSITE" id="PS50943"/>
    </source>
</evidence>
<dbReference type="Gene3D" id="1.10.260.40">
    <property type="entry name" value="lambda repressor-like DNA-binding domains"/>
    <property type="match status" value="2"/>
</dbReference>
<dbReference type="InterPro" id="IPR001387">
    <property type="entry name" value="Cro/C1-type_HTH"/>
</dbReference>
<keyword evidence="2" id="KW-0238">DNA-binding</keyword>
<dbReference type="Proteomes" id="UP000600946">
    <property type="component" value="Unassembled WGS sequence"/>
</dbReference>
<sequence>MGEHTLTQPLGNPDATKTVLSSNSPSLVEHTVGRCHLPSYGVRVHPTPPFNALAARRLREALGMAPGHVAYGMRAQYGLLVSPDTVMAWERGLAAPEARELTALAGVLWCSPGDLMAAASTLREHRLARGLSLEDMARRVGLDVGAYRRMEDAGRWRGNERQSAALADLLQLSLRDYVTATGQNEDLAELLRGAVTTRWQAYVKPTSKLLPLSKQHVEGVLDQLHTEYQSHMVATLNWGSDNDTGDAGRDFLDRIVDRFWELAHG</sequence>
<accession>A0ABQ3AKM0</accession>
<reference evidence="3" key="1">
    <citation type="journal article" date="2019" name="Int. J. Syst. Evol. Microbiol.">
        <title>The Global Catalogue of Microorganisms (GCM) 10K type strain sequencing project: providing services to taxonomists for standard genome sequencing and annotation.</title>
        <authorList>
            <consortium name="The Broad Institute Genomics Platform"/>
            <consortium name="The Broad Institute Genome Sequencing Center for Infectious Disease"/>
            <person name="Wu L."/>
            <person name="Ma J."/>
        </authorList>
    </citation>
    <scope>NUCLEOTIDE SEQUENCE [LARGE SCALE GENOMIC DNA]</scope>
    <source>
        <strain evidence="3">JCM 4594</strain>
    </source>
</reference>